<name>A0A409VJN3_9AGAR</name>
<dbReference type="OrthoDB" id="3050337at2759"/>
<proteinExistence type="predicted"/>
<dbReference type="Proteomes" id="UP000284706">
    <property type="component" value="Unassembled WGS sequence"/>
</dbReference>
<organism evidence="2 3">
    <name type="scientific">Gymnopilus dilepis</name>
    <dbReference type="NCBI Taxonomy" id="231916"/>
    <lineage>
        <taxon>Eukaryota</taxon>
        <taxon>Fungi</taxon>
        <taxon>Dikarya</taxon>
        <taxon>Basidiomycota</taxon>
        <taxon>Agaricomycotina</taxon>
        <taxon>Agaricomycetes</taxon>
        <taxon>Agaricomycetidae</taxon>
        <taxon>Agaricales</taxon>
        <taxon>Agaricineae</taxon>
        <taxon>Hymenogastraceae</taxon>
        <taxon>Gymnopilus</taxon>
    </lineage>
</organism>
<dbReference type="AlphaFoldDB" id="A0A409VJN3"/>
<feature type="coiled-coil region" evidence="1">
    <location>
        <begin position="58"/>
        <end position="127"/>
    </location>
</feature>
<dbReference type="EMBL" id="NHYE01005630">
    <property type="protein sequence ID" value="PPQ66458.1"/>
    <property type="molecule type" value="Genomic_DNA"/>
</dbReference>
<protein>
    <submittedName>
        <fullName evidence="2">Uncharacterized protein</fullName>
    </submittedName>
</protein>
<gene>
    <name evidence="2" type="ORF">CVT26_011216</name>
</gene>
<sequence length="300" mass="33949">MSQDAPEIEPMQSDPPPGTAIQIAADLLMTLVSNEREEAKQESEMRLLQVKTYFQDYKRSARERREADAQNLASAQRQIQDLERRLSELQNLKRADEAMLRDLSGQLQSLQQERMYLHSELSSLNAQSRVSHNSSLPPADVISDLARYGIMYYGQDALSFGEQWLHLWNQYVSEEPNDPGLSSDDRITPKELLILLQNFLGQVQKDKNTIESQSQIIAKLEREHAYLLSLCNNDQKQQVQQVRPSAVNVRVPVNQVSNSYAYNDTQGAQDTQMTGVTSDASAIFYNSPGAQMPFDSTHPS</sequence>
<dbReference type="InParanoid" id="A0A409VJN3"/>
<comment type="caution">
    <text evidence="2">The sequence shown here is derived from an EMBL/GenBank/DDBJ whole genome shotgun (WGS) entry which is preliminary data.</text>
</comment>
<keyword evidence="3" id="KW-1185">Reference proteome</keyword>
<evidence type="ECO:0000256" key="1">
    <source>
        <dbReference type="SAM" id="Coils"/>
    </source>
</evidence>
<keyword evidence="1" id="KW-0175">Coiled coil</keyword>
<accession>A0A409VJN3</accession>
<evidence type="ECO:0000313" key="2">
    <source>
        <dbReference type="EMBL" id="PPQ66458.1"/>
    </source>
</evidence>
<reference evidence="2 3" key="1">
    <citation type="journal article" date="2018" name="Evol. Lett.">
        <title>Horizontal gene cluster transfer increased hallucinogenic mushroom diversity.</title>
        <authorList>
            <person name="Reynolds H.T."/>
            <person name="Vijayakumar V."/>
            <person name="Gluck-Thaler E."/>
            <person name="Korotkin H.B."/>
            <person name="Matheny P.B."/>
            <person name="Slot J.C."/>
        </authorList>
    </citation>
    <scope>NUCLEOTIDE SEQUENCE [LARGE SCALE GENOMIC DNA]</scope>
    <source>
        <strain evidence="2 3">SRW20</strain>
    </source>
</reference>
<evidence type="ECO:0000313" key="3">
    <source>
        <dbReference type="Proteomes" id="UP000284706"/>
    </source>
</evidence>